<reference evidence="1" key="1">
    <citation type="submission" date="2021-05" db="EMBL/GenBank/DDBJ databases">
        <authorList>
            <person name="Pan Q."/>
            <person name="Jouanno E."/>
            <person name="Zahm M."/>
            <person name="Klopp C."/>
            <person name="Cabau C."/>
            <person name="Louis A."/>
            <person name="Berthelot C."/>
            <person name="Parey E."/>
            <person name="Roest Crollius H."/>
            <person name="Montfort J."/>
            <person name="Robinson-Rechavi M."/>
            <person name="Bouchez O."/>
            <person name="Lampietro C."/>
            <person name="Lopez Roques C."/>
            <person name="Donnadieu C."/>
            <person name="Postlethwait J."/>
            <person name="Bobe J."/>
            <person name="Dillon D."/>
            <person name="Chandos A."/>
            <person name="von Hippel F."/>
            <person name="Guiguen Y."/>
        </authorList>
    </citation>
    <scope>NUCLEOTIDE SEQUENCE</scope>
    <source>
        <strain evidence="1">YG-Jan2019</strain>
    </source>
</reference>
<organism evidence="1 2">
    <name type="scientific">Dallia pectoralis</name>
    <name type="common">Alaska blackfish</name>
    <dbReference type="NCBI Taxonomy" id="75939"/>
    <lineage>
        <taxon>Eukaryota</taxon>
        <taxon>Metazoa</taxon>
        <taxon>Chordata</taxon>
        <taxon>Craniata</taxon>
        <taxon>Vertebrata</taxon>
        <taxon>Euteleostomi</taxon>
        <taxon>Actinopterygii</taxon>
        <taxon>Neopterygii</taxon>
        <taxon>Teleostei</taxon>
        <taxon>Protacanthopterygii</taxon>
        <taxon>Esociformes</taxon>
        <taxon>Umbridae</taxon>
        <taxon>Dallia</taxon>
    </lineage>
</organism>
<proteinExistence type="predicted"/>
<name>A0ACC2FCX1_DALPE</name>
<accession>A0ACC2FCX1</accession>
<dbReference type="Proteomes" id="UP001157502">
    <property type="component" value="Chromosome 30"/>
</dbReference>
<evidence type="ECO:0000313" key="2">
    <source>
        <dbReference type="Proteomes" id="UP001157502"/>
    </source>
</evidence>
<sequence length="569" mass="63822">MGMWCARVALLFFFMHFKSVKPFEITLLHTNDVHARIEETGEDSGKCETHSACYAGVARRFTKITEIRRQERNVLLLDAGDQFQGTVWFNYYRGEEAAHFMNMLGYDAMALGNHEFDNKVQGLIPFLEKVNFTVLSANIKVGGTHAKAQHFSHLYKPYKTFAFGPEKVAVIGYTSAETSRLSFPGPHLTFEKEIKALQVQVDELITQGYNKIIAVGHSGFNVDKDIARQVRGIDLVIGGHTNTFLYTGTHPSSEVPEGPYPFIVKSDDGKDVPVVQAFAFGKYLGNLKVIFDEYGNVKKATGNPILLNSSIAEDPAVLADVKHWKKALVQNYSSFLGRTLVYLNGSFKECRFRECNLGNLICDAMIHQNINNADELRWKNVTLCILNSGAIRTGINERNSHGNITMEDVLSVLPFGATIDRIKLKGSTLKKAFEHSVHRYGNNSGEFLQVSGIQVEYDVLRPVGERVTDLRLLCPKSRVPRYVPLDPDEEYKLVLPSYIANGGDTFTMIEKEKLIHKIGNLDSVIFSEYIKERKTVYPAVEGRIRFRNSAVVAGPNCLVLVLLCHLLCL</sequence>
<evidence type="ECO:0000313" key="1">
    <source>
        <dbReference type="EMBL" id="KAJ7989194.1"/>
    </source>
</evidence>
<comment type="caution">
    <text evidence="1">The sequence shown here is derived from an EMBL/GenBank/DDBJ whole genome shotgun (WGS) entry which is preliminary data.</text>
</comment>
<protein>
    <submittedName>
        <fullName evidence="1">Uncharacterized protein</fullName>
    </submittedName>
</protein>
<gene>
    <name evidence="1" type="ORF">DPEC_G00316980</name>
</gene>
<dbReference type="EMBL" id="CM055757">
    <property type="protein sequence ID" value="KAJ7989194.1"/>
    <property type="molecule type" value="Genomic_DNA"/>
</dbReference>
<keyword evidence="2" id="KW-1185">Reference proteome</keyword>